<dbReference type="InterPro" id="IPR000819">
    <property type="entry name" value="Peptidase_M17_C"/>
</dbReference>
<name>D1ATZ3_ANACI</name>
<feature type="binding site" evidence="8">
    <location>
        <position position="261"/>
    </location>
    <ligand>
        <name>Mn(2+)</name>
        <dbReference type="ChEBI" id="CHEBI:29035"/>
        <label>2</label>
    </ligand>
</feature>
<evidence type="ECO:0000256" key="2">
    <source>
        <dbReference type="ARBA" id="ARBA00000967"/>
    </source>
</evidence>
<proteinExistence type="inferred from homology"/>
<dbReference type="InterPro" id="IPR043472">
    <property type="entry name" value="Macro_dom-like"/>
</dbReference>
<evidence type="ECO:0000313" key="11">
    <source>
        <dbReference type="Proteomes" id="UP000000630"/>
    </source>
</evidence>
<dbReference type="GO" id="GO:0070006">
    <property type="term" value="F:metalloaminopeptidase activity"/>
    <property type="evidence" value="ECO:0007669"/>
    <property type="project" value="InterPro"/>
</dbReference>
<dbReference type="GO" id="GO:0006508">
    <property type="term" value="P:proteolysis"/>
    <property type="evidence" value="ECO:0007669"/>
    <property type="project" value="UniProtKB-KW"/>
</dbReference>
<dbReference type="HOGENOM" id="CLU_013734_6_0_5"/>
<dbReference type="Gene3D" id="3.40.220.10">
    <property type="entry name" value="Leucine Aminopeptidase, subunit E, domain 1"/>
    <property type="match status" value="1"/>
</dbReference>
<evidence type="ECO:0000256" key="4">
    <source>
        <dbReference type="ARBA" id="ARBA00022438"/>
    </source>
</evidence>
<dbReference type="NCBIfam" id="NF002075">
    <property type="entry name" value="PRK00913.2-2"/>
    <property type="match status" value="1"/>
</dbReference>
<feature type="binding site" evidence="8">
    <location>
        <position position="284"/>
    </location>
    <ligand>
        <name>Mn(2+)</name>
        <dbReference type="ChEBI" id="CHEBI:29035"/>
        <label>2</label>
    </ligand>
</feature>
<feature type="binding site" evidence="8">
    <location>
        <position position="345"/>
    </location>
    <ligand>
        <name>Mn(2+)</name>
        <dbReference type="ChEBI" id="CHEBI:29035"/>
        <label>2</label>
    </ligand>
</feature>
<feature type="active site" evidence="8">
    <location>
        <position position="347"/>
    </location>
</feature>
<dbReference type="HAMAP" id="MF_00181">
    <property type="entry name" value="Cytosol_peptidase_M17"/>
    <property type="match status" value="1"/>
</dbReference>
<feature type="binding site" evidence="8">
    <location>
        <position position="266"/>
    </location>
    <ligand>
        <name>Mn(2+)</name>
        <dbReference type="ChEBI" id="CHEBI:29035"/>
        <label>2</label>
    </ligand>
</feature>
<dbReference type="GO" id="GO:0030145">
    <property type="term" value="F:manganese ion binding"/>
    <property type="evidence" value="ECO:0007669"/>
    <property type="project" value="UniProtKB-UniRule"/>
</dbReference>
<dbReference type="EC" id="3.4.11.10" evidence="8"/>
<comment type="catalytic activity">
    <reaction evidence="2 8">
        <text>Release of an N-terminal amino acid, preferentially leucine, but not glutamic or aspartic acids.</text>
        <dbReference type="EC" id="3.4.11.10"/>
    </reaction>
</comment>
<evidence type="ECO:0000256" key="3">
    <source>
        <dbReference type="ARBA" id="ARBA00009528"/>
    </source>
</evidence>
<evidence type="ECO:0000256" key="6">
    <source>
        <dbReference type="ARBA" id="ARBA00022801"/>
    </source>
</evidence>
<evidence type="ECO:0000256" key="7">
    <source>
        <dbReference type="ARBA" id="ARBA00023211"/>
    </source>
</evidence>
<keyword evidence="8" id="KW-0963">Cytoplasm</keyword>
<comment type="cofactor">
    <cofactor evidence="8">
        <name>Mn(2+)</name>
        <dbReference type="ChEBI" id="CHEBI:29035"/>
    </cofactor>
    <text evidence="8">Binds 2 manganese ions per subunit.</text>
</comment>
<dbReference type="PANTHER" id="PTHR11963:SF23">
    <property type="entry name" value="CYTOSOL AMINOPEPTIDASE"/>
    <property type="match status" value="1"/>
</dbReference>
<feature type="domain" description="Cytosol aminopeptidase" evidence="9">
    <location>
        <begin position="341"/>
        <end position="348"/>
    </location>
</feature>
<evidence type="ECO:0000256" key="5">
    <source>
        <dbReference type="ARBA" id="ARBA00022670"/>
    </source>
</evidence>
<dbReference type="PROSITE" id="PS00631">
    <property type="entry name" value="CYTOSOL_AP"/>
    <property type="match status" value="1"/>
</dbReference>
<dbReference type="Proteomes" id="UP000000630">
    <property type="component" value="Chromosome"/>
</dbReference>
<gene>
    <name evidence="8 10" type="primary">pepA</name>
    <name evidence="10" type="ordered locus">ACIS_00385</name>
</gene>
<dbReference type="InterPro" id="IPR008283">
    <property type="entry name" value="Peptidase_M17_N"/>
</dbReference>
<keyword evidence="5 8" id="KW-0645">Protease</keyword>
<dbReference type="GO" id="GO:0005737">
    <property type="term" value="C:cytoplasm"/>
    <property type="evidence" value="ECO:0007669"/>
    <property type="project" value="UniProtKB-SubCell"/>
</dbReference>
<comment type="subcellular location">
    <subcellularLocation>
        <location evidence="8">Cytoplasm</location>
    </subcellularLocation>
</comment>
<dbReference type="SUPFAM" id="SSF52949">
    <property type="entry name" value="Macro domain-like"/>
    <property type="match status" value="1"/>
</dbReference>
<dbReference type="CDD" id="cd00433">
    <property type="entry name" value="Peptidase_M17"/>
    <property type="match status" value="1"/>
</dbReference>
<feature type="binding site" evidence="8">
    <location>
        <position position="266"/>
    </location>
    <ligand>
        <name>Mn(2+)</name>
        <dbReference type="ChEBI" id="CHEBI:29035"/>
        <label>1</label>
    </ligand>
</feature>
<keyword evidence="6 8" id="KW-0378">Hydrolase</keyword>
<keyword evidence="8" id="KW-0479">Metal-binding</keyword>
<dbReference type="PRINTS" id="PR00481">
    <property type="entry name" value="LAMNOPPTDASE"/>
</dbReference>
<dbReference type="SUPFAM" id="SSF53187">
    <property type="entry name" value="Zn-dependent exopeptidases"/>
    <property type="match status" value="1"/>
</dbReference>
<dbReference type="InterPro" id="IPR011356">
    <property type="entry name" value="Leucine_aapep/pepB"/>
</dbReference>
<dbReference type="Pfam" id="PF00883">
    <property type="entry name" value="Peptidase_M17"/>
    <property type="match status" value="1"/>
</dbReference>
<feature type="active site" evidence="8">
    <location>
        <position position="273"/>
    </location>
</feature>
<keyword evidence="4 8" id="KW-0031">Aminopeptidase</keyword>
<dbReference type="EC" id="3.4.11.1" evidence="8"/>
<accession>D1ATZ3</accession>
<feature type="binding site" evidence="8">
    <location>
        <position position="345"/>
    </location>
    <ligand>
        <name>Mn(2+)</name>
        <dbReference type="ChEBI" id="CHEBI:29035"/>
        <label>1</label>
    </ligand>
</feature>
<keyword evidence="11" id="KW-1185">Reference proteome</keyword>
<sequence length="501" mass="53437">MVSVSFLSLASGVSTLLKTAVLVVGVFEGSNVLEDGGVLRPEERRAALRIKDMAMFSGKFADTMPVVLTNDGGIVLIVGLGKESEPITESKAMELGGAVYSGLEKIKAKSAVVVAPGGSELRVAYGALLRSFKFDRYFNSKKPDHVSTVQEISMLVPGDAGVAKKSFDALRAEGESVFFVRSLVSEPANILYPEEYAARIQKELTPLGVKVEVFDEKRMEAEGMMALLGVGQGSTKESRLVVMKWMGAPEGKAAPLAFVGKGVTFDTGGVSLKPAKGMWSMKYDMGGSAVVVGLMRTLAARKAKVNAVGVVGLVENAVGGNAQRPGDIVTSMSGQTIEVLNTDAEGRLVLADALWYTQKMFSPKLIVDLATLTGAMVVALGENQYAGLFSNDDALAEQLAKAGEEVNEKLWRMPMGDAYDKMIDSPVADMQNISTKGRGADSITAAQFLQRFVNGAPWAHLDIAGVAWDDEGSAVSAKGGNWIRRDVAQQVCVQIPRKVRW</sequence>
<comment type="similarity">
    <text evidence="3 8">Belongs to the peptidase M17 family.</text>
</comment>
<dbReference type="eggNOG" id="COG0260">
    <property type="taxonomic scope" value="Bacteria"/>
</dbReference>
<feature type="binding site" evidence="8">
    <location>
        <position position="343"/>
    </location>
    <ligand>
        <name>Mn(2+)</name>
        <dbReference type="ChEBI" id="CHEBI:29035"/>
        <label>1</label>
    </ligand>
</feature>
<dbReference type="Gene3D" id="3.40.630.10">
    <property type="entry name" value="Zn peptidases"/>
    <property type="match status" value="1"/>
</dbReference>
<comment type="catalytic activity">
    <reaction evidence="1 8">
        <text>Release of an N-terminal amino acid, Xaa-|-Yaa-, in which Xaa is preferably Leu, but may be other amino acids including Pro although not Arg or Lys, and Yaa may be Pro. Amino acid amides and methyl esters are also readily hydrolyzed, but rates on arylamides are exceedingly low.</text>
        <dbReference type="EC" id="3.4.11.1"/>
    </reaction>
</comment>
<keyword evidence="7 8" id="KW-0464">Manganese</keyword>
<dbReference type="InterPro" id="IPR023042">
    <property type="entry name" value="Peptidase_M17_leu_NH2_pept"/>
</dbReference>
<evidence type="ECO:0000259" key="9">
    <source>
        <dbReference type="PROSITE" id="PS00631"/>
    </source>
</evidence>
<dbReference type="AlphaFoldDB" id="D1ATZ3"/>
<dbReference type="PANTHER" id="PTHR11963">
    <property type="entry name" value="LEUCINE AMINOPEPTIDASE-RELATED"/>
    <property type="match status" value="1"/>
</dbReference>
<dbReference type="EMBL" id="CP001759">
    <property type="protein sequence ID" value="ACZ49021.1"/>
    <property type="molecule type" value="Genomic_DNA"/>
</dbReference>
<protein>
    <recommendedName>
        <fullName evidence="8">Probable cytosol aminopeptidase</fullName>
        <ecNumber evidence="8">3.4.11.1</ecNumber>
    </recommendedName>
    <alternativeName>
        <fullName evidence="8">Leucine aminopeptidase</fullName>
        <shortName evidence="8">LAP</shortName>
        <ecNumber evidence="8">3.4.11.10</ecNumber>
    </alternativeName>
    <alternativeName>
        <fullName evidence="8">Leucyl aminopeptidase</fullName>
    </alternativeName>
</protein>
<comment type="function">
    <text evidence="8">Presumably involved in the processing and regular turnover of intracellular proteins. Catalyzes the removal of unsubstituted N-terminal amino acids from various peptides.</text>
</comment>
<evidence type="ECO:0000256" key="8">
    <source>
        <dbReference type="HAMAP-Rule" id="MF_00181"/>
    </source>
</evidence>
<dbReference type="Pfam" id="PF02789">
    <property type="entry name" value="Peptidase_M17_N"/>
    <property type="match status" value="1"/>
</dbReference>
<evidence type="ECO:0000256" key="1">
    <source>
        <dbReference type="ARBA" id="ARBA00000135"/>
    </source>
</evidence>
<dbReference type="KEGG" id="acn:ACIS_00385"/>
<organism evidence="10 11">
    <name type="scientific">Anaplasma centrale (strain Israel)</name>
    <name type="common">Anaplasma marginale subsp. centrale (strain Israel)</name>
    <dbReference type="NCBI Taxonomy" id="574556"/>
    <lineage>
        <taxon>Bacteria</taxon>
        <taxon>Pseudomonadati</taxon>
        <taxon>Pseudomonadota</taxon>
        <taxon>Alphaproteobacteria</taxon>
        <taxon>Rickettsiales</taxon>
        <taxon>Anaplasmataceae</taxon>
        <taxon>Anaplasma</taxon>
    </lineage>
</organism>
<evidence type="ECO:0000313" key="10">
    <source>
        <dbReference type="EMBL" id="ACZ49021.1"/>
    </source>
</evidence>
<dbReference type="NCBIfam" id="NF002077">
    <property type="entry name" value="PRK00913.2-4"/>
    <property type="match status" value="1"/>
</dbReference>
<reference evidence="10 11" key="1">
    <citation type="journal article" date="2010" name="J. Bacteriol.">
        <title>Complete genome sequence of Anaplasma marginale subsp. centrale.</title>
        <authorList>
            <person name="Herndon D.R."/>
            <person name="Palmer G.H."/>
            <person name="Shkap V."/>
            <person name="Knowles D.P. Jr."/>
            <person name="Brayton K.A."/>
        </authorList>
    </citation>
    <scope>NUCLEOTIDE SEQUENCE [LARGE SCALE GENOMIC DNA]</scope>
    <source>
        <strain evidence="10 11">Israel</strain>
    </source>
</reference>
<dbReference type="STRING" id="574556.ACIS_00385"/>